<reference evidence="2 3" key="1">
    <citation type="submission" date="2018-11" db="EMBL/GenBank/DDBJ databases">
        <title>Genome sequence of Saitozyma podzolica DSM 27192.</title>
        <authorList>
            <person name="Aliyu H."/>
            <person name="Gorte O."/>
            <person name="Ochsenreither K."/>
        </authorList>
    </citation>
    <scope>NUCLEOTIDE SEQUENCE [LARGE SCALE GENOMIC DNA]</scope>
    <source>
        <strain evidence="2 3">DSM 27192</strain>
    </source>
</reference>
<dbReference type="OrthoDB" id="2575454at2759"/>
<accession>A0A427YD12</accession>
<keyword evidence="3" id="KW-1185">Reference proteome</keyword>
<feature type="signal peptide" evidence="1">
    <location>
        <begin position="1"/>
        <end position="21"/>
    </location>
</feature>
<keyword evidence="1" id="KW-0732">Signal</keyword>
<name>A0A427YD12_9TREE</name>
<organism evidence="2 3">
    <name type="scientific">Saitozyma podzolica</name>
    <dbReference type="NCBI Taxonomy" id="1890683"/>
    <lineage>
        <taxon>Eukaryota</taxon>
        <taxon>Fungi</taxon>
        <taxon>Dikarya</taxon>
        <taxon>Basidiomycota</taxon>
        <taxon>Agaricomycotina</taxon>
        <taxon>Tremellomycetes</taxon>
        <taxon>Tremellales</taxon>
        <taxon>Trimorphomycetaceae</taxon>
        <taxon>Saitozyma</taxon>
    </lineage>
</organism>
<dbReference type="EMBL" id="RSCD01000015">
    <property type="protein sequence ID" value="RSH89035.1"/>
    <property type="molecule type" value="Genomic_DNA"/>
</dbReference>
<evidence type="ECO:0000313" key="2">
    <source>
        <dbReference type="EMBL" id="RSH89035.1"/>
    </source>
</evidence>
<protein>
    <submittedName>
        <fullName evidence="2">Uncharacterized protein</fullName>
    </submittedName>
</protein>
<gene>
    <name evidence="2" type="ORF">EHS25_002697</name>
</gene>
<evidence type="ECO:0000313" key="3">
    <source>
        <dbReference type="Proteomes" id="UP000279259"/>
    </source>
</evidence>
<feature type="chain" id="PRO_5019212859" evidence="1">
    <location>
        <begin position="22"/>
        <end position="249"/>
    </location>
</feature>
<comment type="caution">
    <text evidence="2">The sequence shown here is derived from an EMBL/GenBank/DDBJ whole genome shotgun (WGS) entry which is preliminary data.</text>
</comment>
<sequence length="249" mass="27254">MFHSRPLLLLALLGLAMLATARPLSNSQRLARGLPPAKPNRLFDATRVRALQPRASATPPMSAIIAYYRNQTTDTPIGYLNYTTITTNQYYITMTTNISAASVLSLPNSGVTSQNIITGPLSGRPYLSSELQLTSTTYHGVNTTAPNTGNNYLAFLFSGNQDNGHPLNTVTLSGRQETSQWDIPSGGYGWVNLTYTDYDGSVSNPNFYLNLAKKPLLYATMNYTEIHNSPSSAWNSTDQVFLKYMAPPA</sequence>
<evidence type="ECO:0000256" key="1">
    <source>
        <dbReference type="SAM" id="SignalP"/>
    </source>
</evidence>
<dbReference type="Proteomes" id="UP000279259">
    <property type="component" value="Unassembled WGS sequence"/>
</dbReference>
<dbReference type="AlphaFoldDB" id="A0A427YD12"/>
<proteinExistence type="predicted"/>